<accession>A0ACC2GDT3</accession>
<protein>
    <submittedName>
        <fullName evidence="1">Uncharacterized protein</fullName>
    </submittedName>
</protein>
<dbReference type="Proteomes" id="UP001157502">
    <property type="component" value="Chromosome 14"/>
</dbReference>
<gene>
    <name evidence="1" type="ORF">DPEC_G00174090</name>
</gene>
<evidence type="ECO:0000313" key="2">
    <source>
        <dbReference type="Proteomes" id="UP001157502"/>
    </source>
</evidence>
<comment type="caution">
    <text evidence="1">The sequence shown here is derived from an EMBL/GenBank/DDBJ whole genome shotgun (WGS) entry which is preliminary data.</text>
</comment>
<dbReference type="EMBL" id="CM055741">
    <property type="protein sequence ID" value="KAJ8001889.1"/>
    <property type="molecule type" value="Genomic_DNA"/>
</dbReference>
<proteinExistence type="predicted"/>
<reference evidence="1" key="1">
    <citation type="submission" date="2021-05" db="EMBL/GenBank/DDBJ databases">
        <authorList>
            <person name="Pan Q."/>
            <person name="Jouanno E."/>
            <person name="Zahm M."/>
            <person name="Klopp C."/>
            <person name="Cabau C."/>
            <person name="Louis A."/>
            <person name="Berthelot C."/>
            <person name="Parey E."/>
            <person name="Roest Crollius H."/>
            <person name="Montfort J."/>
            <person name="Robinson-Rechavi M."/>
            <person name="Bouchez O."/>
            <person name="Lampietro C."/>
            <person name="Lopez Roques C."/>
            <person name="Donnadieu C."/>
            <person name="Postlethwait J."/>
            <person name="Bobe J."/>
            <person name="Dillon D."/>
            <person name="Chandos A."/>
            <person name="von Hippel F."/>
            <person name="Guiguen Y."/>
        </authorList>
    </citation>
    <scope>NUCLEOTIDE SEQUENCE</scope>
    <source>
        <strain evidence="1">YG-Jan2019</strain>
    </source>
</reference>
<organism evidence="1 2">
    <name type="scientific">Dallia pectoralis</name>
    <name type="common">Alaska blackfish</name>
    <dbReference type="NCBI Taxonomy" id="75939"/>
    <lineage>
        <taxon>Eukaryota</taxon>
        <taxon>Metazoa</taxon>
        <taxon>Chordata</taxon>
        <taxon>Craniata</taxon>
        <taxon>Vertebrata</taxon>
        <taxon>Euteleostomi</taxon>
        <taxon>Actinopterygii</taxon>
        <taxon>Neopterygii</taxon>
        <taxon>Teleostei</taxon>
        <taxon>Protacanthopterygii</taxon>
        <taxon>Esociformes</taxon>
        <taxon>Umbridae</taxon>
        <taxon>Dallia</taxon>
    </lineage>
</organism>
<sequence length="152" mass="16605">MTTRPSFVTRVFHQAEANIPLMTASLTLRPLSLNSRGTGRAPLSRSLSTLKWSRVSHSVDVKLENVYLSETESTFVRRSPDPSESCSSAVCRAVLRLAPPAARGPVHALELHADRPAAPAIPADDDCRRIARAQQRRLGGRNAATSSYAFRL</sequence>
<keyword evidence="2" id="KW-1185">Reference proteome</keyword>
<name>A0ACC2GDT3_DALPE</name>
<evidence type="ECO:0000313" key="1">
    <source>
        <dbReference type="EMBL" id="KAJ8001889.1"/>
    </source>
</evidence>